<organism evidence="1 2">
    <name type="scientific">Comamonas thiooxydans</name>
    <dbReference type="NCBI Taxonomy" id="363952"/>
    <lineage>
        <taxon>Bacteria</taxon>
        <taxon>Pseudomonadati</taxon>
        <taxon>Pseudomonadota</taxon>
        <taxon>Betaproteobacteria</taxon>
        <taxon>Burkholderiales</taxon>
        <taxon>Comamonadaceae</taxon>
        <taxon>Comamonas</taxon>
    </lineage>
</organism>
<evidence type="ECO:0000313" key="1">
    <source>
        <dbReference type="EMBL" id="KGG90956.1"/>
    </source>
</evidence>
<dbReference type="AlphaFoldDB" id="A0A0E3BJJ0"/>
<reference evidence="1 2" key="1">
    <citation type="submission" date="2013-09" db="EMBL/GenBank/DDBJ databases">
        <title>High correlation between genotypes and phenotypes of environmental bacteria Comamonas testosteroni strains.</title>
        <authorList>
            <person name="Liu L."/>
            <person name="Zhu W."/>
            <person name="Xia X."/>
            <person name="Xu B."/>
            <person name="Luo M."/>
            <person name="Wang G."/>
        </authorList>
    </citation>
    <scope>NUCLEOTIDE SEQUENCE [LARGE SCALE GENOMIC DNA]</scope>
    <source>
        <strain evidence="1 2">JL14</strain>
    </source>
</reference>
<accession>A0A0E3BJJ0</accession>
<dbReference type="RefSeq" id="WP_034379928.1">
    <property type="nucleotide sequence ID" value="NZ_AWTN01000094.1"/>
</dbReference>
<evidence type="ECO:0000313" key="2">
    <source>
        <dbReference type="Proteomes" id="UP000029567"/>
    </source>
</evidence>
<comment type="caution">
    <text evidence="1">The sequence shown here is derived from an EMBL/GenBank/DDBJ whole genome shotgun (WGS) entry which is preliminary data.</text>
</comment>
<proteinExistence type="predicted"/>
<protein>
    <recommendedName>
        <fullName evidence="3">Head decoration protein</fullName>
    </recommendedName>
</protein>
<dbReference type="Proteomes" id="UP000029567">
    <property type="component" value="Unassembled WGS sequence"/>
</dbReference>
<evidence type="ECO:0008006" key="3">
    <source>
        <dbReference type="Google" id="ProtNLM"/>
    </source>
</evidence>
<sequence length="176" mass="17633">MATQATQGFLARVSGKTKQLFGLAVSAGAADAGKLVATDSAGKLDMSLMPVGIGANTIIATASEAIGAGKFVNFYSNAGAMNVRLADNSNGRQADGYVKEAVANAAAATVYPLDTTNTALTGLTPGARYWLGTAGGVIAAALDPTDTLNAGKVCQELGVAKSATELVTDDLGYITL</sequence>
<gene>
    <name evidence="1" type="ORF">P245_14390</name>
</gene>
<dbReference type="EMBL" id="AWTN01000094">
    <property type="protein sequence ID" value="KGG90956.1"/>
    <property type="molecule type" value="Genomic_DNA"/>
</dbReference>
<name>A0A0E3BJJ0_9BURK</name>